<comment type="caution">
    <text evidence="1">The sequence shown here is derived from an EMBL/GenBank/DDBJ whole genome shotgun (WGS) entry which is preliminary data.</text>
</comment>
<sequence>MRVSRFALCSLGVATALRPQTSSFARRAARAASTAEDCGCEVTYGGDVPASAKTMDHLAAVRDLEAFDAATGGATTLGAKLGGDRLERRRPALEAAGVGLVAVGIGTPEKGRLVADHVGYDASRLLADPENALYDALALNAGVGRTFFNPATPYAILDRLQSGTGGDLGDVLGKWLPGGGPSGEGAFIIPPKQAQAFNQGGMFVFADGASRFVHYDASTGAHADVDAVVDLALSL</sequence>
<keyword evidence="2" id="KW-1185">Reference proteome</keyword>
<name>A0ABR1GFX7_AURAN</name>
<dbReference type="EMBL" id="JBBJCI010000018">
    <property type="protein sequence ID" value="KAK7254778.1"/>
    <property type="molecule type" value="Genomic_DNA"/>
</dbReference>
<reference evidence="1 2" key="1">
    <citation type="submission" date="2024-03" db="EMBL/GenBank/DDBJ databases">
        <title>Aureococcus anophagefferens CCMP1851 and Kratosvirus quantuckense: Draft genome of a second virus-susceptible host strain in the model system.</title>
        <authorList>
            <person name="Chase E."/>
            <person name="Truchon A.R."/>
            <person name="Schepens W."/>
            <person name="Wilhelm S.W."/>
        </authorList>
    </citation>
    <scope>NUCLEOTIDE SEQUENCE [LARGE SCALE GENOMIC DNA]</scope>
    <source>
        <strain evidence="1 2">CCMP1851</strain>
    </source>
</reference>
<gene>
    <name evidence="1" type="ORF">SO694_00131084</name>
</gene>
<evidence type="ECO:0000313" key="1">
    <source>
        <dbReference type="EMBL" id="KAK7254778.1"/>
    </source>
</evidence>
<protein>
    <submittedName>
        <fullName evidence="1">Prostaglandin-F synthase</fullName>
    </submittedName>
</protein>
<accession>A0ABR1GFX7</accession>
<dbReference type="Pfam" id="PF13911">
    <property type="entry name" value="AhpC-TSA_2"/>
    <property type="match status" value="1"/>
</dbReference>
<dbReference type="PANTHER" id="PTHR28630:SF23">
    <property type="entry name" value="THIOREDOXIN SUPERFAMILY PROTEIN"/>
    <property type="match status" value="1"/>
</dbReference>
<evidence type="ECO:0000313" key="2">
    <source>
        <dbReference type="Proteomes" id="UP001363151"/>
    </source>
</evidence>
<proteinExistence type="predicted"/>
<dbReference type="InterPro" id="IPR032801">
    <property type="entry name" value="PXL2A/B/C"/>
</dbReference>
<organism evidence="1 2">
    <name type="scientific">Aureococcus anophagefferens</name>
    <name type="common">Harmful bloom alga</name>
    <dbReference type="NCBI Taxonomy" id="44056"/>
    <lineage>
        <taxon>Eukaryota</taxon>
        <taxon>Sar</taxon>
        <taxon>Stramenopiles</taxon>
        <taxon>Ochrophyta</taxon>
        <taxon>Pelagophyceae</taxon>
        <taxon>Pelagomonadales</taxon>
        <taxon>Pelagomonadaceae</taxon>
        <taxon>Aureococcus</taxon>
    </lineage>
</organism>
<dbReference type="PANTHER" id="PTHR28630">
    <property type="match status" value="1"/>
</dbReference>
<dbReference type="Proteomes" id="UP001363151">
    <property type="component" value="Unassembled WGS sequence"/>
</dbReference>